<evidence type="ECO:0000313" key="1">
    <source>
        <dbReference type="EMBL" id="AMW11962.1"/>
    </source>
</evidence>
<dbReference type="EMBL" id="CP015098">
    <property type="protein sequence ID" value="AMW11962.1"/>
    <property type="molecule type" value="Genomic_DNA"/>
</dbReference>
<gene>
    <name evidence="1" type="ORF">A4E84_22135</name>
</gene>
<keyword evidence="2" id="KW-1185">Reference proteome</keyword>
<dbReference type="KEGG" id="stsi:A4E84_22135"/>
<reference evidence="2" key="1">
    <citation type="submission" date="2016-04" db="EMBL/GenBank/DDBJ databases">
        <authorList>
            <person name="Zhang B."/>
        </authorList>
    </citation>
    <scope>NUCLEOTIDE SEQUENCE [LARGE SCALE GENOMIC DNA]</scope>
    <source>
        <strain evidence="2">S10</strain>
    </source>
</reference>
<protein>
    <submittedName>
        <fullName evidence="1">Uncharacterized protein</fullName>
    </submittedName>
</protein>
<dbReference type="AlphaFoldDB" id="A0A143C3J3"/>
<sequence>MLHITSPTLWTMDASESFRAAVRARATAMLDSDTSPYEQALEILGLASGGAPVGNGDEALCSLALIWGELTDRVELRPEETDQAETYMVTAAREWLIVEGDRVAEAEYLDRWLHDILGYERPAPSTRS</sequence>
<evidence type="ECO:0000313" key="2">
    <source>
        <dbReference type="Proteomes" id="UP000076096"/>
    </source>
</evidence>
<accession>A0A143C3J3</accession>
<organism evidence="1 2">
    <name type="scientific">Streptomyces qaidamensis</name>
    <dbReference type="NCBI Taxonomy" id="1783515"/>
    <lineage>
        <taxon>Bacteria</taxon>
        <taxon>Bacillati</taxon>
        <taxon>Actinomycetota</taxon>
        <taxon>Actinomycetes</taxon>
        <taxon>Kitasatosporales</taxon>
        <taxon>Streptomycetaceae</taxon>
        <taxon>Streptomyces</taxon>
        <taxon>Streptomyces aurantiacus group</taxon>
    </lineage>
</organism>
<proteinExistence type="predicted"/>
<dbReference type="Proteomes" id="UP000076096">
    <property type="component" value="Chromosome"/>
</dbReference>
<name>A0A143C3J3_9ACTN</name>